<comment type="caution">
    <text evidence="1">The sequence shown here is derived from an EMBL/GenBank/DDBJ whole genome shotgun (WGS) entry which is preliminary data.</text>
</comment>
<dbReference type="AlphaFoldDB" id="A0AAJ0JLX6"/>
<sequence length="60" mass="6769">MLTKENIIEILGCSPVYAQLHIDTANGNADKLQKQIDVEVNKRAYTPAVMEFEVKHGIRN</sequence>
<dbReference type="EMBL" id="LAIU01000016">
    <property type="protein sequence ID" value="KKB24244.1"/>
    <property type="molecule type" value="Genomic_DNA"/>
</dbReference>
<evidence type="ECO:0000313" key="2">
    <source>
        <dbReference type="Proteomes" id="UP000033530"/>
    </source>
</evidence>
<reference evidence="1 2" key="1">
    <citation type="submission" date="2015-03" db="EMBL/GenBank/DDBJ databases">
        <title>Draft Genome Sequence of S. carnosus subsp. utilis LTH 7013, Isolated from South Tirolean Ham.</title>
        <authorList>
            <person name="Mueller A."/>
            <person name="Huptas C."/>
            <person name="Wenning M."/>
            <person name="Weiss A."/>
            <person name="Schmidt H."/>
        </authorList>
    </citation>
    <scope>NUCLEOTIDE SEQUENCE [LARGE SCALE GENOMIC DNA]</scope>
    <source>
        <strain evidence="1 2">LTH7013</strain>
    </source>
</reference>
<dbReference type="Proteomes" id="UP000033530">
    <property type="component" value="Unassembled WGS sequence"/>
</dbReference>
<organism evidence="1 2">
    <name type="scientific">Staphylococcus carnosus</name>
    <dbReference type="NCBI Taxonomy" id="1281"/>
    <lineage>
        <taxon>Bacteria</taxon>
        <taxon>Bacillati</taxon>
        <taxon>Bacillota</taxon>
        <taxon>Bacilli</taxon>
        <taxon>Bacillales</taxon>
        <taxon>Staphylococcaceae</taxon>
        <taxon>Staphylococcus</taxon>
    </lineage>
</organism>
<dbReference type="RefSeq" id="WP_046100672.1">
    <property type="nucleotide sequence ID" value="NZ_CP015553.1"/>
</dbReference>
<evidence type="ECO:0000313" key="1">
    <source>
        <dbReference type="EMBL" id="KKB24244.1"/>
    </source>
</evidence>
<protein>
    <submittedName>
        <fullName evidence="1">Uncharacterized protein</fullName>
    </submittedName>
</protein>
<gene>
    <name evidence="1" type="ORF">VV61_12805</name>
</gene>
<name>A0AAJ0JLX6_STACA</name>
<accession>A0AAJ0JLX6</accession>
<proteinExistence type="predicted"/>